<name>A0ABX8AA10_9BRAD</name>
<dbReference type="Proteomes" id="UP000682843">
    <property type="component" value="Chromosome"/>
</dbReference>
<dbReference type="Gene3D" id="1.10.760.10">
    <property type="entry name" value="Cytochrome c-like domain"/>
    <property type="match status" value="2"/>
</dbReference>
<keyword evidence="7" id="KW-1185">Reference proteome</keyword>
<sequence>MISGRVSAGVRPLGAGLRRWIAGVLLALGTTAATAETLVERGAYLADVMTCHNCHTPRGPNGFDVSRLLSGGSQQFDEPAFKVSGANLTPDKETGLGHWTDAELRTFLVTGTKPDGVNAAPIMPTAFYSVLTARDLDALVAYLRSVPAVRREMPPPEYRAKLEREKPPYVGTQMKDAEMADPLRRGRYLVAIAHCLECHTPRGSGGHDYANAAGKGGKLFKGPWGQVVSANITSNPTEGLGQWSDDEIRRAMTEGVSRDGRRLKPPMGYASYAKMTRQDQDAIVAFVRTLPPR</sequence>
<reference evidence="6 7" key="1">
    <citation type="submission" date="2019-02" db="EMBL/GenBank/DDBJ databases">
        <title>Emended description of the genus Rhodopseudomonas and description of Rhodopseudomonas albus sp. nov., a non-phototrophic, heavy-metal-tolerant bacterium isolated from garden soil.</title>
        <authorList>
            <person name="Bao Z."/>
            <person name="Cao W.W."/>
            <person name="Sato Y."/>
            <person name="Nishizawa T."/>
            <person name="Zhao J."/>
            <person name="Guo Y."/>
            <person name="Ohta H."/>
        </authorList>
    </citation>
    <scope>NUCLEOTIDE SEQUENCE [LARGE SCALE GENOMIC DNA]</scope>
    <source>
        <strain evidence="6 7">SK50-23</strain>
    </source>
</reference>
<evidence type="ECO:0000256" key="3">
    <source>
        <dbReference type="ARBA" id="ARBA00023004"/>
    </source>
</evidence>
<protein>
    <submittedName>
        <fullName evidence="6">C-type cytochrome</fullName>
    </submittedName>
</protein>
<dbReference type="SUPFAM" id="SSF46626">
    <property type="entry name" value="Cytochrome c"/>
    <property type="match status" value="2"/>
</dbReference>
<dbReference type="PANTHER" id="PTHR35008:SF8">
    <property type="entry name" value="ALCOHOL DEHYDROGENASE CYTOCHROME C SUBUNIT"/>
    <property type="match status" value="1"/>
</dbReference>
<evidence type="ECO:0000256" key="4">
    <source>
        <dbReference type="PROSITE-ProRule" id="PRU00433"/>
    </source>
</evidence>
<dbReference type="InterPro" id="IPR009056">
    <property type="entry name" value="Cyt_c-like_dom"/>
</dbReference>
<proteinExistence type="predicted"/>
<evidence type="ECO:0000256" key="2">
    <source>
        <dbReference type="ARBA" id="ARBA00022723"/>
    </source>
</evidence>
<feature type="domain" description="Cytochrome c" evidence="5">
    <location>
        <begin position="37"/>
        <end position="147"/>
    </location>
</feature>
<evidence type="ECO:0000313" key="7">
    <source>
        <dbReference type="Proteomes" id="UP000682843"/>
    </source>
</evidence>
<dbReference type="PROSITE" id="PS51007">
    <property type="entry name" value="CYTC"/>
    <property type="match status" value="2"/>
</dbReference>
<accession>A0ABX8AA10</accession>
<dbReference type="InterPro" id="IPR051459">
    <property type="entry name" value="Cytochrome_c-type_DH"/>
</dbReference>
<evidence type="ECO:0000259" key="5">
    <source>
        <dbReference type="PROSITE" id="PS51007"/>
    </source>
</evidence>
<keyword evidence="3 4" id="KW-0408">Iron</keyword>
<keyword evidence="1 4" id="KW-0349">Heme</keyword>
<evidence type="ECO:0000313" key="6">
    <source>
        <dbReference type="EMBL" id="QUS40419.1"/>
    </source>
</evidence>
<organism evidence="6 7">
    <name type="scientific">Tardiphaga alba</name>
    <dbReference type="NCBI Taxonomy" id="340268"/>
    <lineage>
        <taxon>Bacteria</taxon>
        <taxon>Pseudomonadati</taxon>
        <taxon>Pseudomonadota</taxon>
        <taxon>Alphaproteobacteria</taxon>
        <taxon>Hyphomicrobiales</taxon>
        <taxon>Nitrobacteraceae</taxon>
        <taxon>Tardiphaga</taxon>
    </lineage>
</organism>
<dbReference type="PANTHER" id="PTHR35008">
    <property type="entry name" value="BLL4482 PROTEIN-RELATED"/>
    <property type="match status" value="1"/>
</dbReference>
<evidence type="ECO:0000256" key="1">
    <source>
        <dbReference type="ARBA" id="ARBA00022617"/>
    </source>
</evidence>
<gene>
    <name evidence="6" type="ORF">RPMA_17465</name>
</gene>
<dbReference type="Pfam" id="PF00034">
    <property type="entry name" value="Cytochrom_C"/>
    <property type="match status" value="1"/>
</dbReference>
<dbReference type="InterPro" id="IPR036909">
    <property type="entry name" value="Cyt_c-like_dom_sf"/>
</dbReference>
<keyword evidence="2 4" id="KW-0479">Metal-binding</keyword>
<feature type="domain" description="Cytochrome c" evidence="5">
    <location>
        <begin position="181"/>
        <end position="291"/>
    </location>
</feature>
<dbReference type="EMBL" id="CP036498">
    <property type="protein sequence ID" value="QUS40419.1"/>
    <property type="molecule type" value="Genomic_DNA"/>
</dbReference>